<sequence length="543" mass="60933">MPSPRNSKFMENFDDDESDSSSSDLLASAPSPELPPDSVCSEPLAKQFSAMVLGPRTSRAVHHLQLPAGMQPQAPTQAQAPVVVQGSGTNTVAADMSSERAGDGIDEHQNINLEAVVKKGKTSALSTEQGTSQHEQHDAAQEPSAKTANTFLHQLFDEVLREQKITPEEMHHASKYIEANFKKLEQDLESFDGQRLRISQELQKWFVIHKHDSDWETKTYCQTCLLLFEEIDEIYFVAFSNVRDMMEVIEKGLKASVLLYKSNDERVSDRTQNETLGEFCAPLLQSLESTERMLQALEDDAEKRKGWPHMSSSDEPSSMTSQPRDNQDQKTQSQSDQTKAEAAANSSAIAFSQINEVFGNEVLPFAHFEHMIGRKDGQVSFAMNSFGDISAQQWSQPDSQWFYIGHFSTRLRRTVGTLASHHLKDELQRHVRALPRNSPGYFKAVAKQHEARTMKIEFGPEELQACLPNVSFDRTRQEVANTPSVVESSTQSKFGPGDTEMADEDQDGRIDGVKSKQAKVKKSKSKKQKKKKKKKKKKKGGRR</sequence>
<proteinExistence type="predicted"/>
<feature type="non-terminal residue" evidence="2">
    <location>
        <position position="1"/>
    </location>
</feature>
<feature type="compositionally biased region" description="Basic residues" evidence="1">
    <location>
        <begin position="516"/>
        <end position="543"/>
    </location>
</feature>
<dbReference type="EMBL" id="JAHFXS010002579">
    <property type="protein sequence ID" value="KAG9971672.1"/>
    <property type="molecule type" value="Genomic_DNA"/>
</dbReference>
<feature type="compositionally biased region" description="Low complexity" evidence="1">
    <location>
        <begin position="20"/>
        <end position="31"/>
    </location>
</feature>
<evidence type="ECO:0000256" key="1">
    <source>
        <dbReference type="SAM" id="MobiDB-lite"/>
    </source>
</evidence>
<evidence type="ECO:0000313" key="3">
    <source>
        <dbReference type="Proteomes" id="UP000729357"/>
    </source>
</evidence>
<accession>A0A9P8JPX2</accession>
<reference evidence="2" key="1">
    <citation type="journal article" date="2021" name="J Fungi (Basel)">
        <title>Virulence traits and population genomics of the black yeast Aureobasidium melanogenum.</title>
        <authorList>
            <person name="Cernosa A."/>
            <person name="Sun X."/>
            <person name="Gostincar C."/>
            <person name="Fang C."/>
            <person name="Gunde-Cimerman N."/>
            <person name="Song Z."/>
        </authorList>
    </citation>
    <scope>NUCLEOTIDE SEQUENCE</scope>
    <source>
        <strain evidence="2">EXF-9298</strain>
    </source>
</reference>
<gene>
    <name evidence="2" type="ORF">KCU98_g13734</name>
</gene>
<feature type="compositionally biased region" description="Low complexity" evidence="1">
    <location>
        <begin position="329"/>
        <end position="344"/>
    </location>
</feature>
<keyword evidence="3" id="KW-1185">Reference proteome</keyword>
<feature type="compositionally biased region" description="Polar residues" evidence="1">
    <location>
        <begin position="478"/>
        <end position="493"/>
    </location>
</feature>
<organism evidence="2 3">
    <name type="scientific">Aureobasidium melanogenum</name>
    <name type="common">Aureobasidium pullulans var. melanogenum</name>
    <dbReference type="NCBI Taxonomy" id="46634"/>
    <lineage>
        <taxon>Eukaryota</taxon>
        <taxon>Fungi</taxon>
        <taxon>Dikarya</taxon>
        <taxon>Ascomycota</taxon>
        <taxon>Pezizomycotina</taxon>
        <taxon>Dothideomycetes</taxon>
        <taxon>Dothideomycetidae</taxon>
        <taxon>Dothideales</taxon>
        <taxon>Saccotheciaceae</taxon>
        <taxon>Aureobasidium</taxon>
    </lineage>
</organism>
<dbReference type="AlphaFoldDB" id="A0A9P8JPX2"/>
<feature type="region of interest" description="Disordered" evidence="1">
    <location>
        <begin position="301"/>
        <end position="344"/>
    </location>
</feature>
<feature type="region of interest" description="Disordered" evidence="1">
    <location>
        <begin position="120"/>
        <end position="144"/>
    </location>
</feature>
<feature type="compositionally biased region" description="Low complexity" evidence="1">
    <location>
        <begin position="311"/>
        <end position="321"/>
    </location>
</feature>
<name>A0A9P8JPX2_AURME</name>
<evidence type="ECO:0000313" key="2">
    <source>
        <dbReference type="EMBL" id="KAG9971672.1"/>
    </source>
</evidence>
<dbReference type="Proteomes" id="UP000729357">
    <property type="component" value="Unassembled WGS sequence"/>
</dbReference>
<protein>
    <submittedName>
        <fullName evidence="2">Uncharacterized protein</fullName>
    </submittedName>
</protein>
<feature type="compositionally biased region" description="Polar residues" evidence="1">
    <location>
        <begin position="123"/>
        <end position="133"/>
    </location>
</feature>
<comment type="caution">
    <text evidence="2">The sequence shown here is derived from an EMBL/GenBank/DDBJ whole genome shotgun (WGS) entry which is preliminary data.</text>
</comment>
<reference evidence="2" key="2">
    <citation type="submission" date="2021-08" db="EMBL/GenBank/DDBJ databases">
        <authorList>
            <person name="Gostincar C."/>
            <person name="Sun X."/>
            <person name="Song Z."/>
            <person name="Gunde-Cimerman N."/>
        </authorList>
    </citation>
    <scope>NUCLEOTIDE SEQUENCE</scope>
    <source>
        <strain evidence="2">EXF-9298</strain>
    </source>
</reference>
<feature type="region of interest" description="Disordered" evidence="1">
    <location>
        <begin position="478"/>
        <end position="543"/>
    </location>
</feature>
<feature type="region of interest" description="Disordered" evidence="1">
    <location>
        <begin position="1"/>
        <end position="41"/>
    </location>
</feature>